<dbReference type="Proteomes" id="UP000593875">
    <property type="component" value="Chromosome"/>
</dbReference>
<reference evidence="1 2" key="1">
    <citation type="submission" date="2020-10" db="EMBL/GenBank/DDBJ databases">
        <title>Genome sequencing of Massilia sp. LPB0304.</title>
        <authorList>
            <person name="Kim J."/>
        </authorList>
    </citation>
    <scope>NUCLEOTIDE SEQUENCE [LARGE SCALE GENOMIC DNA]</scope>
    <source>
        <strain evidence="1 2">LPB0304</strain>
    </source>
</reference>
<name>A0A7L9U6F4_9BURK</name>
<dbReference type="RefSeq" id="WP_193687556.1">
    <property type="nucleotide sequence ID" value="NZ_CP062941.1"/>
</dbReference>
<accession>A0A7L9U6F4</accession>
<proteinExistence type="predicted"/>
<keyword evidence="2" id="KW-1185">Reference proteome</keyword>
<gene>
    <name evidence="1" type="ORF">LPB04_04445</name>
</gene>
<protein>
    <submittedName>
        <fullName evidence="1">Uncharacterized protein</fullName>
    </submittedName>
</protein>
<organism evidence="1 2">
    <name type="scientific">Massilia litorea</name>
    <dbReference type="NCBI Taxonomy" id="2769491"/>
    <lineage>
        <taxon>Bacteria</taxon>
        <taxon>Pseudomonadati</taxon>
        <taxon>Pseudomonadota</taxon>
        <taxon>Betaproteobacteria</taxon>
        <taxon>Burkholderiales</taxon>
        <taxon>Oxalobacteraceae</taxon>
        <taxon>Telluria group</taxon>
        <taxon>Massilia</taxon>
    </lineage>
</organism>
<dbReference type="AlphaFoldDB" id="A0A7L9U6F4"/>
<dbReference type="EMBL" id="CP062941">
    <property type="protein sequence ID" value="QOL50568.1"/>
    <property type="molecule type" value="Genomic_DNA"/>
</dbReference>
<evidence type="ECO:0000313" key="2">
    <source>
        <dbReference type="Proteomes" id="UP000593875"/>
    </source>
</evidence>
<dbReference type="KEGG" id="mlir:LPB04_04445"/>
<evidence type="ECO:0000313" key="1">
    <source>
        <dbReference type="EMBL" id="QOL50568.1"/>
    </source>
</evidence>
<sequence>MHAAPEPSALADKLAAPLNAIVSRHRASLMPMLGGSEAAARAALANDEAVRKVAVFCYPLLPGILRLAVKEPAFVGFVMHNRERVLARLTVDPAPATGT</sequence>